<dbReference type="Pfam" id="PF00534">
    <property type="entry name" value="Glycos_transf_1"/>
    <property type="match status" value="1"/>
</dbReference>
<gene>
    <name evidence="9" type="ORF">M5D96_011621</name>
</gene>
<evidence type="ECO:0000256" key="5">
    <source>
        <dbReference type="ARBA" id="ARBA00044539"/>
    </source>
</evidence>
<comment type="similarity">
    <text evidence="1">Belongs to the glycosyltransferase group 1 family. Glycosyltransferase 4 subfamily.</text>
</comment>
<protein>
    <recommendedName>
        <fullName evidence="5">tRNA-queuosine alpha-mannosyltransferase</fullName>
        <ecNumber evidence="4">2.4.1.110</ecNumber>
    </recommendedName>
</protein>
<dbReference type="Gene3D" id="3.40.50.2000">
    <property type="entry name" value="Glycogen Phosphorylase B"/>
    <property type="match status" value="1"/>
</dbReference>
<keyword evidence="10" id="KW-1185">Reference proteome</keyword>
<comment type="caution">
    <text evidence="9">The sequence shown here is derived from an EMBL/GenBank/DDBJ whole genome shotgun (WGS) entry which is preliminary data.</text>
</comment>
<dbReference type="EC" id="2.4.1.110" evidence="4"/>
<evidence type="ECO:0000256" key="2">
    <source>
        <dbReference type="ARBA" id="ARBA00022676"/>
    </source>
</evidence>
<evidence type="ECO:0000259" key="8">
    <source>
        <dbReference type="Pfam" id="PF12038"/>
    </source>
</evidence>
<feature type="domain" description="tRNA-queuosine alpha-mannosyltransferase N-terminal" evidence="8">
    <location>
        <begin position="7"/>
        <end position="174"/>
    </location>
</feature>
<evidence type="ECO:0000256" key="1">
    <source>
        <dbReference type="ARBA" id="ARBA00009481"/>
    </source>
</evidence>
<comment type="catalytic activity">
    <reaction evidence="6">
        <text>queuosine(34) in tRNA(Asp) + GDP-alpha-D-mannose = O-4''-alpha-D-mannosylqueuosine(34) in tRNA(Asp) + GDP + H(+)</text>
        <dbReference type="Rhea" id="RHEA:12885"/>
        <dbReference type="Rhea" id="RHEA-COMP:18572"/>
        <dbReference type="Rhea" id="RHEA-COMP:18581"/>
        <dbReference type="ChEBI" id="CHEBI:15378"/>
        <dbReference type="ChEBI" id="CHEBI:57527"/>
        <dbReference type="ChEBI" id="CHEBI:58189"/>
        <dbReference type="ChEBI" id="CHEBI:194431"/>
        <dbReference type="ChEBI" id="CHEBI:194442"/>
        <dbReference type="EC" id="2.4.1.110"/>
    </reaction>
    <physiologicalReaction direction="left-to-right" evidence="6">
        <dbReference type="Rhea" id="RHEA:12886"/>
    </physiologicalReaction>
</comment>
<dbReference type="Pfam" id="PF12038">
    <property type="entry name" value="QTMAN_N"/>
    <property type="match status" value="1"/>
</dbReference>
<dbReference type="InterPro" id="IPR051862">
    <property type="entry name" value="GT-like_domain_containing_1"/>
</dbReference>
<dbReference type="PANTHER" id="PTHR13615:SF3">
    <property type="entry name" value="GLYCOSYLTRANSFERASE-LIKE DOMAIN-CONTAINING PROTEIN 1"/>
    <property type="match status" value="1"/>
</dbReference>
<feature type="domain" description="Glycosyl transferase family 1" evidence="7">
    <location>
        <begin position="212"/>
        <end position="321"/>
    </location>
</feature>
<evidence type="ECO:0000259" key="7">
    <source>
        <dbReference type="Pfam" id="PF00534"/>
    </source>
</evidence>
<dbReference type="EMBL" id="JAMKOV010000033">
    <property type="protein sequence ID" value="KAI8035572.1"/>
    <property type="molecule type" value="Genomic_DNA"/>
</dbReference>
<evidence type="ECO:0000313" key="10">
    <source>
        <dbReference type="Proteomes" id="UP001059596"/>
    </source>
</evidence>
<dbReference type="SUPFAM" id="SSF53756">
    <property type="entry name" value="UDP-Glycosyltransferase/glycogen phosphorylase"/>
    <property type="match status" value="1"/>
</dbReference>
<accession>A0A9Q0BKJ0</accession>
<organism evidence="9 10">
    <name type="scientific">Drosophila gunungcola</name>
    <name type="common">fruit fly</name>
    <dbReference type="NCBI Taxonomy" id="103775"/>
    <lineage>
        <taxon>Eukaryota</taxon>
        <taxon>Metazoa</taxon>
        <taxon>Ecdysozoa</taxon>
        <taxon>Arthropoda</taxon>
        <taxon>Hexapoda</taxon>
        <taxon>Insecta</taxon>
        <taxon>Pterygota</taxon>
        <taxon>Neoptera</taxon>
        <taxon>Endopterygota</taxon>
        <taxon>Diptera</taxon>
        <taxon>Brachycera</taxon>
        <taxon>Muscomorpha</taxon>
        <taxon>Ephydroidea</taxon>
        <taxon>Drosophilidae</taxon>
        <taxon>Drosophila</taxon>
        <taxon>Sophophora</taxon>
    </lineage>
</organism>
<dbReference type="InterPro" id="IPR022701">
    <property type="entry name" value="QTMAN_N"/>
</dbReference>
<dbReference type="OrthoDB" id="10032790at2759"/>
<dbReference type="GO" id="GO:0016438">
    <property type="term" value="F:tRNA-queuosine(34) beta-mannosyltransferase activity"/>
    <property type="evidence" value="ECO:0007669"/>
    <property type="project" value="UniProtKB-EC"/>
</dbReference>
<sequence length="381" mass="44486">MACAKPHILIIEPFYGGSHKQLINTLIEGLSTADYELFSLPAKKWHWRARTSALYFSQLIPIDHEYRVLFTSSVLSLAELIGIRPDLGQCRKIIYFHENQLVYPVQEVKKRDCQYGLNEILSCLAADIVLFNSQFNRTSFLDNVQPFLNIQPDFKVRQIREKIEKKCQVLYFPINFNSMPKRRITGNGDQDLDLGLGLNLDQDQECLHLIWPHRWEHDKNPMLLVEVLCELNRSDVNFKVTICGESYHEVPQAFENIRETLATKLVHFGHLEREEYVRTLLASDIVISTADHEFFGVAMLEATFCGCYPIVPNKLVYPEIYPKENMYGTSNSLVKKLRNWCRNPRAFRRHRSQFFETFNFDPYSADQLVPKYLSLLNRDIN</sequence>
<reference evidence="9" key="1">
    <citation type="journal article" date="2023" name="Genome Biol. Evol.">
        <title>Long-read-based Genome Assembly of Drosophila gunungcola Reveals Fewer Chemosensory Genes in Flower-breeding Species.</title>
        <authorList>
            <person name="Negi A."/>
            <person name="Liao B.Y."/>
            <person name="Yeh S.D."/>
        </authorList>
    </citation>
    <scope>NUCLEOTIDE SEQUENCE</scope>
    <source>
        <strain evidence="9">Sukarami</strain>
    </source>
</reference>
<name>A0A9Q0BKJ0_9MUSC</name>
<evidence type="ECO:0000313" key="9">
    <source>
        <dbReference type="EMBL" id="KAI8035572.1"/>
    </source>
</evidence>
<dbReference type="AlphaFoldDB" id="A0A9Q0BKJ0"/>
<evidence type="ECO:0000256" key="3">
    <source>
        <dbReference type="ARBA" id="ARBA00022679"/>
    </source>
</evidence>
<dbReference type="PANTHER" id="PTHR13615">
    <property type="entry name" value="GLYCOSYLTRANSFERASE-LIKE 1"/>
    <property type="match status" value="1"/>
</dbReference>
<evidence type="ECO:0000256" key="4">
    <source>
        <dbReference type="ARBA" id="ARBA00044517"/>
    </source>
</evidence>
<keyword evidence="2" id="KW-0328">Glycosyltransferase</keyword>
<evidence type="ECO:0000256" key="6">
    <source>
        <dbReference type="ARBA" id="ARBA00048439"/>
    </source>
</evidence>
<dbReference type="InterPro" id="IPR001296">
    <property type="entry name" value="Glyco_trans_1"/>
</dbReference>
<keyword evidence="3" id="KW-0808">Transferase</keyword>
<proteinExistence type="inferred from homology"/>
<dbReference type="Proteomes" id="UP001059596">
    <property type="component" value="Unassembled WGS sequence"/>
</dbReference>